<organism evidence="3">
    <name type="scientific">Taenia asiatica</name>
    <name type="common">Asian tapeworm</name>
    <dbReference type="NCBI Taxonomy" id="60517"/>
    <lineage>
        <taxon>Eukaryota</taxon>
        <taxon>Metazoa</taxon>
        <taxon>Spiralia</taxon>
        <taxon>Lophotrochozoa</taxon>
        <taxon>Platyhelminthes</taxon>
        <taxon>Cestoda</taxon>
        <taxon>Eucestoda</taxon>
        <taxon>Cyclophyllidea</taxon>
        <taxon>Taeniidae</taxon>
        <taxon>Taenia</taxon>
    </lineage>
</organism>
<reference evidence="1 2" key="2">
    <citation type="submission" date="2018-11" db="EMBL/GenBank/DDBJ databases">
        <authorList>
            <consortium name="Pathogen Informatics"/>
        </authorList>
    </citation>
    <scope>NUCLEOTIDE SEQUENCE [LARGE SCALE GENOMIC DNA]</scope>
</reference>
<dbReference type="EMBL" id="UYRS01019367">
    <property type="protein sequence ID" value="VDK44923.1"/>
    <property type="molecule type" value="Genomic_DNA"/>
</dbReference>
<keyword evidence="2" id="KW-1185">Reference proteome</keyword>
<evidence type="ECO:0000313" key="3">
    <source>
        <dbReference type="WBParaSite" id="TASK_0000969401-mRNA-1"/>
    </source>
</evidence>
<proteinExistence type="predicted"/>
<reference evidence="3" key="1">
    <citation type="submission" date="2017-02" db="UniProtKB">
        <authorList>
            <consortium name="WormBaseParasite"/>
        </authorList>
    </citation>
    <scope>IDENTIFICATION</scope>
</reference>
<accession>A0A0R3WFQ1</accession>
<evidence type="ECO:0000313" key="1">
    <source>
        <dbReference type="EMBL" id="VDK44923.1"/>
    </source>
</evidence>
<evidence type="ECO:0000313" key="2">
    <source>
        <dbReference type="Proteomes" id="UP000282613"/>
    </source>
</evidence>
<dbReference type="AlphaFoldDB" id="A0A0R3WFQ1"/>
<sequence>MLHLPSEWLRQRVGEFGVGYHTDGMSRATYFFLVESDLILSRIIVEEHNFIVLPLNDFKGPLEDVWCGSLEANRLDLCYRVGLTILSESLADKDNSMPEVANLAKWRKNQR</sequence>
<gene>
    <name evidence="1" type="ORF">TASK_LOCUS9695</name>
</gene>
<dbReference type="Proteomes" id="UP000282613">
    <property type="component" value="Unassembled WGS sequence"/>
</dbReference>
<dbReference type="WBParaSite" id="TASK_0000969401-mRNA-1">
    <property type="protein sequence ID" value="TASK_0000969401-mRNA-1"/>
    <property type="gene ID" value="TASK_0000969401"/>
</dbReference>
<protein>
    <submittedName>
        <fullName evidence="3">Fe2OG dioxygenase domain-containing protein</fullName>
    </submittedName>
</protein>
<name>A0A0R3WFQ1_TAEAS</name>